<dbReference type="InterPro" id="IPR041261">
    <property type="entry name" value="R2K_2"/>
</dbReference>
<accession>A0A0P6YG78</accession>
<feature type="domain" description="ATP-grasp" evidence="1">
    <location>
        <begin position="87"/>
        <end position="240"/>
    </location>
</feature>
<dbReference type="STRING" id="70996.SE18_03390"/>
<sequence>MDEVHQQPTLVLSPRYTPDSQALWRAAIQRGWHVQRLTHWTAPPQVPINPPVVLYLEGGFAHPIAEALGLNLPEPPDTWLPRLPMQYRQRQIQLTSIETAQAMLPAFVKPPNDKRFPAKVYMPNDKLPTDAVDLPVLVAEVVVWEKEFRCFVLDRQLRTASLYARYAAPQDEADFASTAEEHAELEQFLQHLLDDPQVELPRAVVIDVGVIAGRGWAVVELNAAWGAGIYGCDPAQVLEVVRYATEPL</sequence>
<evidence type="ECO:0000313" key="2">
    <source>
        <dbReference type="EMBL" id="KPL91198.1"/>
    </source>
</evidence>
<gene>
    <name evidence="2" type="ORF">SE18_03390</name>
</gene>
<proteinExistence type="predicted"/>
<dbReference type="OrthoDB" id="654524at2"/>
<dbReference type="RefSeq" id="WP_054533011.1">
    <property type="nucleotide sequence ID" value="NZ_LGKP01000007.1"/>
</dbReference>
<evidence type="ECO:0000259" key="1">
    <source>
        <dbReference type="Pfam" id="PF18299"/>
    </source>
</evidence>
<reference evidence="2 3" key="1">
    <citation type="submission" date="2015-07" db="EMBL/GenBank/DDBJ databases">
        <title>Whole genome sequence of Herpetosiphon geysericola DSM 7119.</title>
        <authorList>
            <person name="Hemp J."/>
            <person name="Ward L.M."/>
            <person name="Pace L.A."/>
            <person name="Fischer W.W."/>
        </authorList>
    </citation>
    <scope>NUCLEOTIDE SEQUENCE [LARGE SCALE GENOMIC DNA]</scope>
    <source>
        <strain evidence="2 3">DSM 7119</strain>
    </source>
</reference>
<comment type="caution">
    <text evidence="2">The sequence shown here is derived from an EMBL/GenBank/DDBJ whole genome shotgun (WGS) entry which is preliminary data.</text>
</comment>
<organism evidence="2 3">
    <name type="scientific">Herpetosiphon geysericola</name>
    <dbReference type="NCBI Taxonomy" id="70996"/>
    <lineage>
        <taxon>Bacteria</taxon>
        <taxon>Bacillati</taxon>
        <taxon>Chloroflexota</taxon>
        <taxon>Chloroflexia</taxon>
        <taxon>Herpetosiphonales</taxon>
        <taxon>Herpetosiphonaceae</taxon>
        <taxon>Herpetosiphon</taxon>
    </lineage>
</organism>
<dbReference type="Pfam" id="PF18299">
    <property type="entry name" value="R2K_2"/>
    <property type="match status" value="1"/>
</dbReference>
<name>A0A0P6YG78_9CHLR</name>
<keyword evidence="3" id="KW-1185">Reference proteome</keyword>
<protein>
    <recommendedName>
        <fullName evidence="1">ATP-grasp domain-containing protein</fullName>
    </recommendedName>
</protein>
<dbReference type="AlphaFoldDB" id="A0A0P6YG78"/>
<evidence type="ECO:0000313" key="3">
    <source>
        <dbReference type="Proteomes" id="UP000050277"/>
    </source>
</evidence>
<dbReference type="EMBL" id="LGKP01000007">
    <property type="protein sequence ID" value="KPL91198.1"/>
    <property type="molecule type" value="Genomic_DNA"/>
</dbReference>
<dbReference type="Proteomes" id="UP000050277">
    <property type="component" value="Unassembled WGS sequence"/>
</dbReference>